<dbReference type="InterPro" id="IPR036188">
    <property type="entry name" value="FAD/NAD-bd_sf"/>
</dbReference>
<dbReference type="UniPathway" id="UPA00060"/>
<dbReference type="RefSeq" id="WP_092049515.1">
    <property type="nucleotide sequence ID" value="NZ_FOQD01000006.1"/>
</dbReference>
<evidence type="ECO:0000259" key="4">
    <source>
        <dbReference type="Pfam" id="PF01266"/>
    </source>
</evidence>
<dbReference type="GO" id="GO:0009228">
    <property type="term" value="P:thiamine biosynthetic process"/>
    <property type="evidence" value="ECO:0007669"/>
    <property type="project" value="UniProtKB-KW"/>
</dbReference>
<keyword evidence="6" id="KW-1185">Reference proteome</keyword>
<name>A0A1I3G0S3_9PLAN</name>
<evidence type="ECO:0000256" key="3">
    <source>
        <dbReference type="ARBA" id="ARBA00023002"/>
    </source>
</evidence>
<dbReference type="Gene3D" id="3.30.9.10">
    <property type="entry name" value="D-Amino Acid Oxidase, subunit A, domain 2"/>
    <property type="match status" value="1"/>
</dbReference>
<dbReference type="Gene3D" id="3.50.50.60">
    <property type="entry name" value="FAD/NAD(P)-binding domain"/>
    <property type="match status" value="1"/>
</dbReference>
<reference evidence="6" key="1">
    <citation type="submission" date="2016-10" db="EMBL/GenBank/DDBJ databases">
        <authorList>
            <person name="Varghese N."/>
            <person name="Submissions S."/>
        </authorList>
    </citation>
    <scope>NUCLEOTIDE SEQUENCE [LARGE SCALE GENOMIC DNA]</scope>
    <source>
        <strain evidence="6">DSM 26348</strain>
    </source>
</reference>
<dbReference type="Proteomes" id="UP000199518">
    <property type="component" value="Unassembled WGS sequence"/>
</dbReference>
<dbReference type="PANTHER" id="PTHR13847">
    <property type="entry name" value="SARCOSINE DEHYDROGENASE-RELATED"/>
    <property type="match status" value="1"/>
</dbReference>
<proteinExistence type="predicted"/>
<dbReference type="GO" id="GO:0050660">
    <property type="term" value="F:flavin adenine dinucleotide binding"/>
    <property type="evidence" value="ECO:0007669"/>
    <property type="project" value="InterPro"/>
</dbReference>
<organism evidence="5 6">
    <name type="scientific">Planctomicrobium piriforme</name>
    <dbReference type="NCBI Taxonomy" id="1576369"/>
    <lineage>
        <taxon>Bacteria</taxon>
        <taxon>Pseudomonadati</taxon>
        <taxon>Planctomycetota</taxon>
        <taxon>Planctomycetia</taxon>
        <taxon>Planctomycetales</taxon>
        <taxon>Planctomycetaceae</taxon>
        <taxon>Planctomicrobium</taxon>
    </lineage>
</organism>
<dbReference type="STRING" id="1576369.SAMN05421753_106121"/>
<dbReference type="InterPro" id="IPR006076">
    <property type="entry name" value="FAD-dep_OxRdtase"/>
</dbReference>
<evidence type="ECO:0000313" key="6">
    <source>
        <dbReference type="Proteomes" id="UP000199518"/>
    </source>
</evidence>
<keyword evidence="3" id="KW-0560">Oxidoreductase</keyword>
<dbReference type="GO" id="GO:0016491">
    <property type="term" value="F:oxidoreductase activity"/>
    <property type="evidence" value="ECO:0007669"/>
    <property type="project" value="UniProtKB-KW"/>
</dbReference>
<sequence>MSDVIIVGGGVIGLTTAWELASRNLQVTVLDQSEMGQEASWAGAGMIPPGDLLDPATHQLAVLSAQLWPDLSARLYEQTGIDNGYRLCGGLVLPTHENVAAIQSAWQSHGVPAEIIDEPALQALEPALAPHLTSAVSLPTLSQVRNPRHLKALKAACLAAGVQLLPQQGVVGWEMDGARILAAQTDKGRVTGDKFIVTAGAWSAQLLEQVGLDLAIRPMRGQMLLLHAPQQIIHRVIESGPRYLVPRDDGRILIGSTEEDVGFQKTNTDEAIAALRQLGVELVPSLADVPVEKTWAGLRPFATRRRPFLGKVPDRKNLYIAAGHFRAGLSNSPATALLLRQLILQEPLTLDLADFGC</sequence>
<dbReference type="Pfam" id="PF01266">
    <property type="entry name" value="DAO"/>
    <property type="match status" value="1"/>
</dbReference>
<dbReference type="EMBL" id="FOQD01000006">
    <property type="protein sequence ID" value="SFI17063.1"/>
    <property type="molecule type" value="Genomic_DNA"/>
</dbReference>
<keyword evidence="2" id="KW-0784">Thiamine biosynthesis</keyword>
<dbReference type="SUPFAM" id="SSF54373">
    <property type="entry name" value="FAD-linked reductases, C-terminal domain"/>
    <property type="match status" value="1"/>
</dbReference>
<comment type="pathway">
    <text evidence="1">Cofactor biosynthesis; thiamine diphosphate biosynthesis.</text>
</comment>
<dbReference type="SUPFAM" id="SSF51905">
    <property type="entry name" value="FAD/NAD(P)-binding domain"/>
    <property type="match status" value="1"/>
</dbReference>
<gene>
    <name evidence="5" type="ORF">SAMN05421753_106121</name>
</gene>
<dbReference type="GO" id="GO:0009229">
    <property type="term" value="P:thiamine diphosphate biosynthetic process"/>
    <property type="evidence" value="ECO:0007669"/>
    <property type="project" value="UniProtKB-UniPathway"/>
</dbReference>
<dbReference type="OrthoDB" id="9794226at2"/>
<evidence type="ECO:0000256" key="2">
    <source>
        <dbReference type="ARBA" id="ARBA00022977"/>
    </source>
</evidence>
<dbReference type="AlphaFoldDB" id="A0A1I3G0S3"/>
<dbReference type="InterPro" id="IPR012727">
    <property type="entry name" value="Gly_oxidase_ThiO"/>
</dbReference>
<dbReference type="PANTHER" id="PTHR13847:SF289">
    <property type="entry name" value="GLYCINE OXIDASE"/>
    <property type="match status" value="1"/>
</dbReference>
<dbReference type="NCBIfam" id="TIGR02352">
    <property type="entry name" value="thiamin_ThiO"/>
    <property type="match status" value="1"/>
</dbReference>
<protein>
    <submittedName>
        <fullName evidence="5">Glycine oxidase</fullName>
    </submittedName>
</protein>
<evidence type="ECO:0000256" key="1">
    <source>
        <dbReference type="ARBA" id="ARBA00004948"/>
    </source>
</evidence>
<dbReference type="GO" id="GO:0005737">
    <property type="term" value="C:cytoplasm"/>
    <property type="evidence" value="ECO:0007669"/>
    <property type="project" value="TreeGrafter"/>
</dbReference>
<evidence type="ECO:0000313" key="5">
    <source>
        <dbReference type="EMBL" id="SFI17063.1"/>
    </source>
</evidence>
<accession>A0A1I3G0S3</accession>
<feature type="domain" description="FAD dependent oxidoreductase" evidence="4">
    <location>
        <begin position="3"/>
        <end position="341"/>
    </location>
</feature>